<feature type="compositionally biased region" description="Low complexity" evidence="12">
    <location>
        <begin position="633"/>
        <end position="659"/>
    </location>
</feature>
<evidence type="ECO:0000313" key="14">
    <source>
        <dbReference type="EMBL" id="KAF9786332.1"/>
    </source>
</evidence>
<evidence type="ECO:0000256" key="11">
    <source>
        <dbReference type="SAM" id="Coils"/>
    </source>
</evidence>
<evidence type="ECO:0000256" key="12">
    <source>
        <dbReference type="SAM" id="MobiDB-lite"/>
    </source>
</evidence>
<dbReference type="PROSITE" id="PS00107">
    <property type="entry name" value="PROTEIN_KINASE_ATP"/>
    <property type="match status" value="1"/>
</dbReference>
<dbReference type="Gene3D" id="1.10.510.10">
    <property type="entry name" value="Transferase(Phosphotransferase) domain 1"/>
    <property type="match status" value="1"/>
</dbReference>
<dbReference type="Pfam" id="PF00069">
    <property type="entry name" value="Pkinase"/>
    <property type="match status" value="1"/>
</dbReference>
<feature type="compositionally biased region" description="Low complexity" evidence="12">
    <location>
        <begin position="134"/>
        <end position="145"/>
    </location>
</feature>
<dbReference type="InterPro" id="IPR017441">
    <property type="entry name" value="Protein_kinase_ATP_BS"/>
</dbReference>
<feature type="compositionally biased region" description="Basic and acidic residues" evidence="12">
    <location>
        <begin position="744"/>
        <end position="762"/>
    </location>
</feature>
<evidence type="ECO:0000256" key="7">
    <source>
        <dbReference type="ARBA" id="ARBA00022840"/>
    </source>
</evidence>
<gene>
    <name evidence="14" type="ORF">BJ322DRAFT_1059115</name>
</gene>
<keyword evidence="3" id="KW-0723">Serine/threonine-protein kinase</keyword>
<evidence type="ECO:0000256" key="5">
    <source>
        <dbReference type="ARBA" id="ARBA00022741"/>
    </source>
</evidence>
<evidence type="ECO:0000259" key="13">
    <source>
        <dbReference type="PROSITE" id="PS50011"/>
    </source>
</evidence>
<keyword evidence="7 10" id="KW-0067">ATP-binding</keyword>
<evidence type="ECO:0000256" key="9">
    <source>
        <dbReference type="ARBA" id="ARBA00048679"/>
    </source>
</evidence>
<feature type="region of interest" description="Disordered" evidence="12">
    <location>
        <begin position="744"/>
        <end position="781"/>
    </location>
</feature>
<dbReference type="PANTHER" id="PTHR43671">
    <property type="entry name" value="SERINE/THREONINE-PROTEIN KINASE NEK"/>
    <property type="match status" value="1"/>
</dbReference>
<sequence>MSTLLNLYEPLDVIGNGSFGIIRKVKRKSDGLIFARKELYFERMSDRDKKQIVAEVNILKDLQHEHIVRYHDRYVDRDAGVLYILMEYCGGGDLSSVIKQSQRQNKTIPEELIWNYFMQILLALSYCHHPNGHSRSGSSSTGTDSECGKDKRPQILHRDLKPDNVFLDENNRVKLGDFGLSKALAQASFAQTYVGTPYYMSPELMQEKAYDSKSDIWSLGCLIYELCALKPPFHEAKTHSELSILVRNGRIPPLPRGYSQALSNTIKAMLSQNPAMRPSAAQLLQHERIDLAYKVTEAEKMIARIKTHRAAVTAREEAVQSRETALTEKETQLASLLQLKDAEISALQQLISTADERHRHVVEARIRDAVSQREEELRALVVRHQQEVSAAMAKREEELMEAVKRREEELRVAWIQREQEIRDEMSTAVEERMEWVRKQMEEVEEERRRLDATRTEVENKVKVISDGAAVEKPGGRKEKTYLEEVKNVLAPLSRLAALSPEDPPPKPPVSMLTRPMADFKTPLTRKVGKTPFDSGLPLGSAMKGVVLTSTGETLTTPAPAQFTNLFVATPKVGLHFEKIFDESYEEEDTQKPEEPTQDEEISEAPSDTQNAPPTPSKPERKTSSSSAKKLTRTTSVTALKSTSSSSSSSKTTTTRASSTRTRRTSLIPTPPTKTGLTRTTSASGIAHQRSSSEQPTASSSRISVSAMGTLTRTKSSQVAVLQSSPIQWDLQDEENLPSPFLKKAEKERQRAATFSHLREQPQRKAKTTTVTGPVPKRRPSEQNILRAYAAANAMTKGGS</sequence>
<feature type="coiled-coil region" evidence="11">
    <location>
        <begin position="393"/>
        <end position="460"/>
    </location>
</feature>
<evidence type="ECO:0000313" key="15">
    <source>
        <dbReference type="Proteomes" id="UP000736335"/>
    </source>
</evidence>
<evidence type="ECO:0000256" key="10">
    <source>
        <dbReference type="PROSITE-ProRule" id="PRU10141"/>
    </source>
</evidence>
<dbReference type="InterPro" id="IPR000719">
    <property type="entry name" value="Prot_kinase_dom"/>
</dbReference>
<dbReference type="InterPro" id="IPR050660">
    <property type="entry name" value="NEK_Ser/Thr_kinase"/>
</dbReference>
<dbReference type="CDD" id="cd08217">
    <property type="entry name" value="STKc_Nek2"/>
    <property type="match status" value="1"/>
</dbReference>
<dbReference type="SMART" id="SM00220">
    <property type="entry name" value="S_TKc"/>
    <property type="match status" value="1"/>
</dbReference>
<comment type="similarity">
    <text evidence="1">Belongs to the protein kinase superfamily. NEK Ser/Thr protein kinase family. NIMA subfamily.</text>
</comment>
<keyword evidence="4" id="KW-0808">Transferase</keyword>
<evidence type="ECO:0000256" key="2">
    <source>
        <dbReference type="ARBA" id="ARBA00012513"/>
    </source>
</evidence>
<proteinExistence type="inferred from homology"/>
<feature type="region of interest" description="Disordered" evidence="12">
    <location>
        <begin position="583"/>
        <end position="705"/>
    </location>
</feature>
<evidence type="ECO:0000256" key="6">
    <source>
        <dbReference type="ARBA" id="ARBA00022777"/>
    </source>
</evidence>
<keyword evidence="6 14" id="KW-0418">Kinase</keyword>
<dbReference type="Proteomes" id="UP000736335">
    <property type="component" value="Unassembled WGS sequence"/>
</dbReference>
<evidence type="ECO:0000256" key="1">
    <source>
        <dbReference type="ARBA" id="ARBA00010886"/>
    </source>
</evidence>
<evidence type="ECO:0000256" key="4">
    <source>
        <dbReference type="ARBA" id="ARBA00022679"/>
    </source>
</evidence>
<dbReference type="EC" id="2.7.11.1" evidence="2"/>
<reference evidence="14" key="1">
    <citation type="journal article" date="2020" name="Nat. Commun.">
        <title>Large-scale genome sequencing of mycorrhizal fungi provides insights into the early evolution of symbiotic traits.</title>
        <authorList>
            <person name="Miyauchi S."/>
            <person name="Kiss E."/>
            <person name="Kuo A."/>
            <person name="Drula E."/>
            <person name="Kohler A."/>
            <person name="Sanchez-Garcia M."/>
            <person name="Morin E."/>
            <person name="Andreopoulos B."/>
            <person name="Barry K.W."/>
            <person name="Bonito G."/>
            <person name="Buee M."/>
            <person name="Carver A."/>
            <person name="Chen C."/>
            <person name="Cichocki N."/>
            <person name="Clum A."/>
            <person name="Culley D."/>
            <person name="Crous P.W."/>
            <person name="Fauchery L."/>
            <person name="Girlanda M."/>
            <person name="Hayes R.D."/>
            <person name="Keri Z."/>
            <person name="LaButti K."/>
            <person name="Lipzen A."/>
            <person name="Lombard V."/>
            <person name="Magnuson J."/>
            <person name="Maillard F."/>
            <person name="Murat C."/>
            <person name="Nolan M."/>
            <person name="Ohm R.A."/>
            <person name="Pangilinan J."/>
            <person name="Pereira M.F."/>
            <person name="Perotto S."/>
            <person name="Peter M."/>
            <person name="Pfister S."/>
            <person name="Riley R."/>
            <person name="Sitrit Y."/>
            <person name="Stielow J.B."/>
            <person name="Szollosi G."/>
            <person name="Zifcakova L."/>
            <person name="Stursova M."/>
            <person name="Spatafora J.W."/>
            <person name="Tedersoo L."/>
            <person name="Vaario L.M."/>
            <person name="Yamada A."/>
            <person name="Yan M."/>
            <person name="Wang P."/>
            <person name="Xu J."/>
            <person name="Bruns T."/>
            <person name="Baldrian P."/>
            <person name="Vilgalys R."/>
            <person name="Dunand C."/>
            <person name="Henrissat B."/>
            <person name="Grigoriev I.V."/>
            <person name="Hibbett D."/>
            <person name="Nagy L.G."/>
            <person name="Martin F.M."/>
        </authorList>
    </citation>
    <scope>NUCLEOTIDE SEQUENCE</scope>
    <source>
        <strain evidence="14">UH-Tt-Lm1</strain>
    </source>
</reference>
<accession>A0A9P6HG91</accession>
<comment type="catalytic activity">
    <reaction evidence="8">
        <text>L-threonyl-[protein] + ATP = O-phospho-L-threonyl-[protein] + ADP + H(+)</text>
        <dbReference type="Rhea" id="RHEA:46608"/>
        <dbReference type="Rhea" id="RHEA-COMP:11060"/>
        <dbReference type="Rhea" id="RHEA-COMP:11605"/>
        <dbReference type="ChEBI" id="CHEBI:15378"/>
        <dbReference type="ChEBI" id="CHEBI:30013"/>
        <dbReference type="ChEBI" id="CHEBI:30616"/>
        <dbReference type="ChEBI" id="CHEBI:61977"/>
        <dbReference type="ChEBI" id="CHEBI:456216"/>
        <dbReference type="EC" id="2.7.11.1"/>
    </reaction>
</comment>
<keyword evidence="5 10" id="KW-0547">Nucleotide-binding</keyword>
<dbReference type="GO" id="GO:0004674">
    <property type="term" value="F:protein serine/threonine kinase activity"/>
    <property type="evidence" value="ECO:0007669"/>
    <property type="project" value="UniProtKB-KW"/>
</dbReference>
<name>A0A9P6HG91_9AGAM</name>
<dbReference type="PROSITE" id="PS00108">
    <property type="entry name" value="PROTEIN_KINASE_ST"/>
    <property type="match status" value="1"/>
</dbReference>
<dbReference type="OrthoDB" id="10250725at2759"/>
<dbReference type="AlphaFoldDB" id="A0A9P6HG91"/>
<dbReference type="PANTHER" id="PTHR43671:SF98">
    <property type="entry name" value="SERINE_THREONINE-PROTEIN KINASE NEK11"/>
    <property type="match status" value="1"/>
</dbReference>
<evidence type="ECO:0000256" key="3">
    <source>
        <dbReference type="ARBA" id="ARBA00022527"/>
    </source>
</evidence>
<keyword evidence="11" id="KW-0175">Coiled coil</keyword>
<organism evidence="14 15">
    <name type="scientific">Thelephora terrestris</name>
    <dbReference type="NCBI Taxonomy" id="56493"/>
    <lineage>
        <taxon>Eukaryota</taxon>
        <taxon>Fungi</taxon>
        <taxon>Dikarya</taxon>
        <taxon>Basidiomycota</taxon>
        <taxon>Agaricomycotina</taxon>
        <taxon>Agaricomycetes</taxon>
        <taxon>Thelephorales</taxon>
        <taxon>Thelephoraceae</taxon>
        <taxon>Thelephora</taxon>
    </lineage>
</organism>
<keyword evidence="15" id="KW-1185">Reference proteome</keyword>
<comment type="caution">
    <text evidence="14">The sequence shown here is derived from an EMBL/GenBank/DDBJ whole genome shotgun (WGS) entry which is preliminary data.</text>
</comment>
<protein>
    <recommendedName>
        <fullName evidence="2">non-specific serine/threonine protein kinase</fullName>
        <ecNumber evidence="2">2.7.11.1</ecNumber>
    </recommendedName>
</protein>
<evidence type="ECO:0000256" key="8">
    <source>
        <dbReference type="ARBA" id="ARBA00047899"/>
    </source>
</evidence>
<feature type="region of interest" description="Disordered" evidence="12">
    <location>
        <begin position="133"/>
        <end position="154"/>
    </location>
</feature>
<dbReference type="InterPro" id="IPR008271">
    <property type="entry name" value="Ser/Thr_kinase_AS"/>
</dbReference>
<feature type="domain" description="Protein kinase" evidence="13">
    <location>
        <begin position="8"/>
        <end position="289"/>
    </location>
</feature>
<feature type="binding site" evidence="10">
    <location>
        <position position="37"/>
    </location>
    <ligand>
        <name>ATP</name>
        <dbReference type="ChEBI" id="CHEBI:30616"/>
    </ligand>
</feature>
<comment type="catalytic activity">
    <reaction evidence="9">
        <text>L-seryl-[protein] + ATP = O-phospho-L-seryl-[protein] + ADP + H(+)</text>
        <dbReference type="Rhea" id="RHEA:17989"/>
        <dbReference type="Rhea" id="RHEA-COMP:9863"/>
        <dbReference type="Rhea" id="RHEA-COMP:11604"/>
        <dbReference type="ChEBI" id="CHEBI:15378"/>
        <dbReference type="ChEBI" id="CHEBI:29999"/>
        <dbReference type="ChEBI" id="CHEBI:30616"/>
        <dbReference type="ChEBI" id="CHEBI:83421"/>
        <dbReference type="ChEBI" id="CHEBI:456216"/>
        <dbReference type="EC" id="2.7.11.1"/>
    </reaction>
</comment>
<dbReference type="SUPFAM" id="SSF56112">
    <property type="entry name" value="Protein kinase-like (PK-like)"/>
    <property type="match status" value="1"/>
</dbReference>
<dbReference type="GO" id="GO:0005634">
    <property type="term" value="C:nucleus"/>
    <property type="evidence" value="ECO:0007669"/>
    <property type="project" value="TreeGrafter"/>
</dbReference>
<dbReference type="InterPro" id="IPR011009">
    <property type="entry name" value="Kinase-like_dom_sf"/>
</dbReference>
<dbReference type="GO" id="GO:0005524">
    <property type="term" value="F:ATP binding"/>
    <property type="evidence" value="ECO:0007669"/>
    <property type="project" value="UniProtKB-UniRule"/>
</dbReference>
<dbReference type="Gene3D" id="3.30.200.20">
    <property type="entry name" value="Phosphorylase Kinase, domain 1"/>
    <property type="match status" value="2"/>
</dbReference>
<feature type="compositionally biased region" description="Polar residues" evidence="12">
    <location>
        <begin position="688"/>
        <end position="705"/>
    </location>
</feature>
<dbReference type="PROSITE" id="PS50011">
    <property type="entry name" value="PROTEIN_KINASE_DOM"/>
    <property type="match status" value="1"/>
</dbReference>
<reference evidence="14" key="2">
    <citation type="submission" date="2020-11" db="EMBL/GenBank/DDBJ databases">
        <authorList>
            <consortium name="DOE Joint Genome Institute"/>
            <person name="Kuo A."/>
            <person name="Miyauchi S."/>
            <person name="Kiss E."/>
            <person name="Drula E."/>
            <person name="Kohler A."/>
            <person name="Sanchez-Garcia M."/>
            <person name="Andreopoulos B."/>
            <person name="Barry K.W."/>
            <person name="Bonito G."/>
            <person name="Buee M."/>
            <person name="Carver A."/>
            <person name="Chen C."/>
            <person name="Cichocki N."/>
            <person name="Clum A."/>
            <person name="Culley D."/>
            <person name="Crous P.W."/>
            <person name="Fauchery L."/>
            <person name="Girlanda M."/>
            <person name="Hayes R."/>
            <person name="Keri Z."/>
            <person name="Labutti K."/>
            <person name="Lipzen A."/>
            <person name="Lombard V."/>
            <person name="Magnuson J."/>
            <person name="Maillard F."/>
            <person name="Morin E."/>
            <person name="Murat C."/>
            <person name="Nolan M."/>
            <person name="Ohm R."/>
            <person name="Pangilinan J."/>
            <person name="Pereira M."/>
            <person name="Perotto S."/>
            <person name="Peter M."/>
            <person name="Riley R."/>
            <person name="Sitrit Y."/>
            <person name="Stielow B."/>
            <person name="Szollosi G."/>
            <person name="Zifcakova L."/>
            <person name="Stursova M."/>
            <person name="Spatafora J.W."/>
            <person name="Tedersoo L."/>
            <person name="Vaario L.-M."/>
            <person name="Yamada A."/>
            <person name="Yan M."/>
            <person name="Wang P."/>
            <person name="Xu J."/>
            <person name="Bruns T."/>
            <person name="Baldrian P."/>
            <person name="Vilgalys R."/>
            <person name="Henrissat B."/>
            <person name="Grigoriev I.V."/>
            <person name="Hibbett D."/>
            <person name="Nagy L.G."/>
            <person name="Martin F.M."/>
        </authorList>
    </citation>
    <scope>NUCLEOTIDE SEQUENCE</scope>
    <source>
        <strain evidence="14">UH-Tt-Lm1</strain>
    </source>
</reference>
<dbReference type="EMBL" id="WIUZ02000006">
    <property type="protein sequence ID" value="KAF9786332.1"/>
    <property type="molecule type" value="Genomic_DNA"/>
</dbReference>